<sequence length="283" mass="31583">MAIRFENIKEFIGSRVVWDDRGDLFTPEAAAAIRAKVEERTVVVFPELNLTDDEQLQFTELMGERQRLTGRFNKQEVENDDVYQVTLDPKINPQPEYVLGTFFWHMDGITVDAPPPFATLLSCRIAPDKGGETEFASTYAAYEGLPDDEKADLEGLKAVHSVKASLSPIADAIPEKHRDKVLNIGLVKEHPLVWTHESGRKSMVIGTTADHVVGKSVPVGRALLIRLQEWAAQPAYSLRHKWTEGDFVIWDNTGAMHRAIPYEASTGRMMHRTSIAGSETVAA</sequence>
<dbReference type="PANTHER" id="PTHR43779">
    <property type="entry name" value="DIOXYGENASE RV0097-RELATED"/>
    <property type="match status" value="1"/>
</dbReference>
<evidence type="ECO:0000313" key="7">
    <source>
        <dbReference type="EMBL" id="MEJ5975194.1"/>
    </source>
</evidence>
<evidence type="ECO:0000313" key="8">
    <source>
        <dbReference type="Proteomes" id="UP001361239"/>
    </source>
</evidence>
<protein>
    <submittedName>
        <fullName evidence="7">TauD/TfdA family dioxygenase</fullName>
        <ecNumber evidence="7">1.14.11.-</ecNumber>
    </submittedName>
</protein>
<dbReference type="GO" id="GO:0051213">
    <property type="term" value="F:dioxygenase activity"/>
    <property type="evidence" value="ECO:0007669"/>
    <property type="project" value="UniProtKB-KW"/>
</dbReference>
<keyword evidence="3 7" id="KW-0223">Dioxygenase</keyword>
<dbReference type="InterPro" id="IPR042098">
    <property type="entry name" value="TauD-like_sf"/>
</dbReference>
<evidence type="ECO:0000256" key="2">
    <source>
        <dbReference type="ARBA" id="ARBA00022723"/>
    </source>
</evidence>
<feature type="domain" description="TauD/TfdA-like" evidence="6">
    <location>
        <begin position="23"/>
        <end position="273"/>
    </location>
</feature>
<reference evidence="7 8" key="1">
    <citation type="submission" date="2024-03" db="EMBL/GenBank/DDBJ databases">
        <authorList>
            <person name="Jo J.-H."/>
        </authorList>
    </citation>
    <scope>NUCLEOTIDE SEQUENCE [LARGE SCALE GENOMIC DNA]</scope>
    <source>
        <strain evidence="7 8">PS1R-30</strain>
    </source>
</reference>
<dbReference type="EMBL" id="JBBHJZ010000001">
    <property type="protein sequence ID" value="MEJ5975194.1"/>
    <property type="molecule type" value="Genomic_DNA"/>
</dbReference>
<comment type="caution">
    <text evidence="7">The sequence shown here is derived from an EMBL/GenBank/DDBJ whole genome shotgun (WGS) entry which is preliminary data.</text>
</comment>
<gene>
    <name evidence="7" type="ORF">WG901_00985</name>
</gene>
<keyword evidence="4 7" id="KW-0560">Oxidoreductase</keyword>
<organism evidence="7 8">
    <name type="scientific">Novosphingobium anseongense</name>
    <dbReference type="NCBI Taxonomy" id="3133436"/>
    <lineage>
        <taxon>Bacteria</taxon>
        <taxon>Pseudomonadati</taxon>
        <taxon>Pseudomonadota</taxon>
        <taxon>Alphaproteobacteria</taxon>
        <taxon>Sphingomonadales</taxon>
        <taxon>Sphingomonadaceae</taxon>
        <taxon>Novosphingobium</taxon>
    </lineage>
</organism>
<keyword evidence="8" id="KW-1185">Reference proteome</keyword>
<evidence type="ECO:0000256" key="4">
    <source>
        <dbReference type="ARBA" id="ARBA00023002"/>
    </source>
</evidence>
<name>A0ABU8RQ48_9SPHN</name>
<dbReference type="PANTHER" id="PTHR43779:SF3">
    <property type="entry name" value="(3R)-3-[(CARBOXYMETHYL)AMINO]FATTY ACID OXYGENASE_DECARBOXYLASE"/>
    <property type="match status" value="1"/>
</dbReference>
<accession>A0ABU8RQ48</accession>
<dbReference type="Pfam" id="PF02668">
    <property type="entry name" value="TauD"/>
    <property type="match status" value="1"/>
</dbReference>
<dbReference type="RefSeq" id="WP_339585161.1">
    <property type="nucleotide sequence ID" value="NZ_JBBHJZ010000001.1"/>
</dbReference>
<evidence type="ECO:0000256" key="5">
    <source>
        <dbReference type="ARBA" id="ARBA00023004"/>
    </source>
</evidence>
<keyword evidence="2" id="KW-0479">Metal-binding</keyword>
<evidence type="ECO:0000256" key="3">
    <source>
        <dbReference type="ARBA" id="ARBA00022964"/>
    </source>
</evidence>
<dbReference type="Proteomes" id="UP001361239">
    <property type="component" value="Unassembled WGS sequence"/>
</dbReference>
<dbReference type="InterPro" id="IPR003819">
    <property type="entry name" value="TauD/TfdA-like"/>
</dbReference>
<keyword evidence="5" id="KW-0408">Iron</keyword>
<evidence type="ECO:0000256" key="1">
    <source>
        <dbReference type="ARBA" id="ARBA00005896"/>
    </source>
</evidence>
<dbReference type="EC" id="1.14.11.-" evidence="7"/>
<evidence type="ECO:0000259" key="6">
    <source>
        <dbReference type="Pfam" id="PF02668"/>
    </source>
</evidence>
<comment type="similarity">
    <text evidence="1">Belongs to the TfdA dioxygenase family.</text>
</comment>
<dbReference type="SUPFAM" id="SSF51197">
    <property type="entry name" value="Clavaminate synthase-like"/>
    <property type="match status" value="1"/>
</dbReference>
<proteinExistence type="inferred from homology"/>
<dbReference type="InterPro" id="IPR051178">
    <property type="entry name" value="TfdA_dioxygenase"/>
</dbReference>
<dbReference type="Gene3D" id="3.60.130.10">
    <property type="entry name" value="Clavaminate synthase-like"/>
    <property type="match status" value="1"/>
</dbReference>